<dbReference type="InterPro" id="IPR057530">
    <property type="entry name" value="TIM-barrel_MTC6"/>
</dbReference>
<dbReference type="GO" id="GO:0006629">
    <property type="term" value="P:lipid metabolic process"/>
    <property type="evidence" value="ECO:0007669"/>
    <property type="project" value="InterPro"/>
</dbReference>
<keyword evidence="2 10" id="KW-0812">Transmembrane</keyword>
<dbReference type="GeneID" id="96903343"/>
<dbReference type="SUPFAM" id="SSF51695">
    <property type="entry name" value="PLC-like phosphodiesterases"/>
    <property type="match status" value="1"/>
</dbReference>
<feature type="domain" description="MTC6 partial TIM-barrel" evidence="12">
    <location>
        <begin position="32"/>
        <end position="320"/>
    </location>
</feature>
<evidence type="ECO:0000256" key="2">
    <source>
        <dbReference type="ARBA" id="ARBA00022692"/>
    </source>
</evidence>
<dbReference type="GO" id="GO:0008081">
    <property type="term" value="F:phosphoric diester hydrolase activity"/>
    <property type="evidence" value="ECO:0007669"/>
    <property type="project" value="InterPro"/>
</dbReference>
<comment type="subcellular location">
    <subcellularLocation>
        <location evidence="1">Membrane</location>
        <topology evidence="1">Single-pass type I membrane protein</topology>
    </subcellularLocation>
</comment>
<reference key="2">
    <citation type="submission" date="2011-08" db="EMBL/GenBank/DDBJ databases">
        <title>Genome sequence of Naumovozyma castellii.</title>
        <authorList>
            <person name="Gordon J.L."/>
            <person name="Armisen D."/>
            <person name="Proux-Wera E."/>
            <person name="OhEigeartaigh S.S."/>
            <person name="Byrne K.P."/>
            <person name="Wolfe K.H."/>
        </authorList>
    </citation>
    <scope>NUCLEOTIDE SEQUENCE</scope>
    <source>
        <strain>Type strain:CBS 4309</strain>
    </source>
</reference>
<dbReference type="EMBL" id="HE576755">
    <property type="protein sequence ID" value="CCC69735.1"/>
    <property type="molecule type" value="Genomic_DNA"/>
</dbReference>
<keyword evidence="6" id="KW-0325">Glycoprotein</keyword>
<keyword evidence="3 11" id="KW-0732">Signal</keyword>
<evidence type="ECO:0000256" key="9">
    <source>
        <dbReference type="ARBA" id="ARBA00039865"/>
    </source>
</evidence>
<keyword evidence="4 10" id="KW-1133">Transmembrane helix</keyword>
<dbReference type="PANTHER" id="PTHR35518:SF2">
    <property type="entry name" value="MAINTENANCE OF TELOMERE CAPPING PROTEIN 6"/>
    <property type="match status" value="1"/>
</dbReference>
<organism evidence="13 14">
    <name type="scientific">Naumovozyma castellii</name>
    <name type="common">Yeast</name>
    <name type="synonym">Saccharomyces castellii</name>
    <dbReference type="NCBI Taxonomy" id="27288"/>
    <lineage>
        <taxon>Eukaryota</taxon>
        <taxon>Fungi</taxon>
        <taxon>Dikarya</taxon>
        <taxon>Ascomycota</taxon>
        <taxon>Saccharomycotina</taxon>
        <taxon>Saccharomycetes</taxon>
        <taxon>Saccharomycetales</taxon>
        <taxon>Saccharomycetaceae</taxon>
        <taxon>Naumovozyma</taxon>
    </lineage>
</organism>
<dbReference type="InterPro" id="IPR017946">
    <property type="entry name" value="PLC-like_Pdiesterase_TIM-brl"/>
</dbReference>
<dbReference type="RefSeq" id="XP_003676098.1">
    <property type="nucleotide sequence ID" value="XM_003676050.1"/>
</dbReference>
<dbReference type="InterPro" id="IPR051008">
    <property type="entry name" value="Telomere_Capping_Maintenance"/>
</dbReference>
<dbReference type="GO" id="GO:0071464">
    <property type="term" value="P:cellular response to hydrostatic pressure"/>
    <property type="evidence" value="ECO:0007669"/>
    <property type="project" value="EnsemblFungi"/>
</dbReference>
<dbReference type="GO" id="GO:0005789">
    <property type="term" value="C:endoplasmic reticulum membrane"/>
    <property type="evidence" value="ECO:0007669"/>
    <property type="project" value="EnsemblFungi"/>
</dbReference>
<evidence type="ECO:0000256" key="10">
    <source>
        <dbReference type="SAM" id="Phobius"/>
    </source>
</evidence>
<dbReference type="InParanoid" id="G0VDU6"/>
<feature type="chain" id="PRO_5003410956" description="Maintenance of telomere capping protein 6" evidence="11">
    <location>
        <begin position="27"/>
        <end position="520"/>
    </location>
</feature>
<sequence>MPMQRALLKAYLWVLLIITFLPNCHAIDSWAQPSGQRRTAIRSQRDMLANVTIDEIPIVGVDLRHVLFSDNFTSSSNLNTNQTNTIYMNNLSDLLTAGVQGLVLDIEPNHGFWVVTNTTLLLSTFLDTLESFLLSTNDNLSADIIMLFLRPPVNLTLNSTVYHTHPQLNLTYILDQHLGSSRIYSPSILAADRAMGDAWDAFGESKTDGWPTLGTFLYTRKKRVLITDLSSKSNSTIDSPYIFPNTITHYSSGNMTSDCPNTLSALSYMSTVSFQFLEAVFNEDDISEYVSCGVSPIISNTYNVNSLSNIKTLLDKTVVWSWGEDEPTISNTKITIVKDTLEALNCAQLSFSSGTDSMTWQVANCYDNKRGLCRYKDHKYVWKLTKDDDNTYFSFDGRGDSKCPDDYVFAIPRTPLEEKAVLLYFRQQNITDIDAWIDLNSISVSNCWVTGGPYASCPYQKVVSRRNFVTMLLPVVICSFAILCIVLYLSILRTPIHDNRKNWRRIVNKISKAEFEGVPS</sequence>
<comment type="similarity">
    <text evidence="8">Belongs to the MTC6 family.</text>
</comment>
<dbReference type="Proteomes" id="UP000001640">
    <property type="component" value="Chromosome 4"/>
</dbReference>
<dbReference type="STRING" id="1064592.G0VDU6"/>
<comment type="function">
    <text evidence="7">May be involved in telomere capping.</text>
</comment>
<evidence type="ECO:0000256" key="3">
    <source>
        <dbReference type="ARBA" id="ARBA00022729"/>
    </source>
</evidence>
<evidence type="ECO:0000256" key="7">
    <source>
        <dbReference type="ARBA" id="ARBA00037703"/>
    </source>
</evidence>
<feature type="signal peptide" evidence="11">
    <location>
        <begin position="1"/>
        <end position="26"/>
    </location>
</feature>
<name>G0VDU6_NAUCA</name>
<dbReference type="PANTHER" id="PTHR35518">
    <property type="entry name" value="MAINTENANCE OF TELOMOERE CAPPING"/>
    <property type="match status" value="1"/>
</dbReference>
<dbReference type="AlphaFoldDB" id="G0VDU6"/>
<dbReference type="eggNOG" id="ENOG502QVFP">
    <property type="taxonomic scope" value="Eukaryota"/>
</dbReference>
<dbReference type="HOGENOM" id="CLU_033723_0_0_1"/>
<keyword evidence="5 10" id="KW-0472">Membrane</keyword>
<evidence type="ECO:0000313" key="13">
    <source>
        <dbReference type="EMBL" id="CCC69735.1"/>
    </source>
</evidence>
<dbReference type="OMA" id="EVANCHE"/>
<feature type="transmembrane region" description="Helical" evidence="10">
    <location>
        <begin position="468"/>
        <end position="491"/>
    </location>
</feature>
<reference evidence="13 14" key="1">
    <citation type="journal article" date="2011" name="Proc. Natl. Acad. Sci. U.S.A.">
        <title>Evolutionary erosion of yeast sex chromosomes by mating-type switching accidents.</title>
        <authorList>
            <person name="Gordon J.L."/>
            <person name="Armisen D."/>
            <person name="Proux-Wera E."/>
            <person name="Oheigeartaigh S.S."/>
            <person name="Byrne K.P."/>
            <person name="Wolfe K.H."/>
        </authorList>
    </citation>
    <scope>NUCLEOTIDE SEQUENCE [LARGE SCALE GENOMIC DNA]</scope>
    <source>
        <strain evidence="14">ATCC 76901 / BCRC 22586 / CBS 4309 / NBRC 1992 / NRRL Y-12630</strain>
    </source>
</reference>
<accession>G0VDU6</accession>
<evidence type="ECO:0000256" key="11">
    <source>
        <dbReference type="SAM" id="SignalP"/>
    </source>
</evidence>
<evidence type="ECO:0000256" key="6">
    <source>
        <dbReference type="ARBA" id="ARBA00023180"/>
    </source>
</evidence>
<protein>
    <recommendedName>
        <fullName evidence="9">Maintenance of telomere capping protein 6</fullName>
    </recommendedName>
</protein>
<keyword evidence="14" id="KW-1185">Reference proteome</keyword>
<gene>
    <name evidence="13" type="primary">NCAS0D01540</name>
    <name evidence="13" type="ordered locus">NCAS_0D01540</name>
</gene>
<dbReference type="FunCoup" id="G0VDU6">
    <property type="interactions" value="28"/>
</dbReference>
<evidence type="ECO:0000256" key="8">
    <source>
        <dbReference type="ARBA" id="ARBA00038159"/>
    </source>
</evidence>
<dbReference type="Pfam" id="PF25506">
    <property type="entry name" value="TIM-barrel_MTC6"/>
    <property type="match status" value="1"/>
</dbReference>
<evidence type="ECO:0000256" key="5">
    <source>
        <dbReference type="ARBA" id="ARBA00023136"/>
    </source>
</evidence>
<dbReference type="KEGG" id="ncs:NCAS_0D01540"/>
<evidence type="ECO:0000259" key="12">
    <source>
        <dbReference type="Pfam" id="PF25506"/>
    </source>
</evidence>
<evidence type="ECO:0000313" key="14">
    <source>
        <dbReference type="Proteomes" id="UP000001640"/>
    </source>
</evidence>
<evidence type="ECO:0000256" key="4">
    <source>
        <dbReference type="ARBA" id="ARBA00022989"/>
    </source>
</evidence>
<proteinExistence type="inferred from homology"/>
<evidence type="ECO:0000256" key="1">
    <source>
        <dbReference type="ARBA" id="ARBA00004479"/>
    </source>
</evidence>
<dbReference type="OrthoDB" id="5573651at2759"/>